<dbReference type="EMBL" id="AMEZ01000091">
    <property type="protein sequence ID" value="EKY24068.1"/>
    <property type="molecule type" value="Genomic_DNA"/>
</dbReference>
<keyword evidence="2" id="KW-1185">Reference proteome</keyword>
<protein>
    <submittedName>
        <fullName evidence="1">Uncharacterized protein</fullName>
    </submittedName>
</protein>
<dbReference type="STRING" id="545697.HMPREF0216_02827"/>
<accession>L1Q7X6</accession>
<dbReference type="HOGENOM" id="CLU_2896069_0_0_9"/>
<dbReference type="RefSeq" id="WP_005215034.1">
    <property type="nucleotide sequence ID" value="NZ_KB291681.1"/>
</dbReference>
<proteinExistence type="predicted"/>
<dbReference type="Proteomes" id="UP000010420">
    <property type="component" value="Unassembled WGS sequence"/>
</dbReference>
<dbReference type="AlphaFoldDB" id="L1Q7X6"/>
<name>L1Q7X6_9CLOT</name>
<evidence type="ECO:0000313" key="1">
    <source>
        <dbReference type="EMBL" id="EKY24068.1"/>
    </source>
</evidence>
<gene>
    <name evidence="1" type="ORF">HMPREF0216_02827</name>
</gene>
<evidence type="ECO:0000313" key="2">
    <source>
        <dbReference type="Proteomes" id="UP000010420"/>
    </source>
</evidence>
<dbReference type="PATRIC" id="fig|545697.3.peg.2778"/>
<comment type="caution">
    <text evidence="1">The sequence shown here is derived from an EMBL/GenBank/DDBJ whole genome shotgun (WGS) entry which is preliminary data.</text>
</comment>
<organism evidence="1 2">
    <name type="scientific">Clostridium celatum DSM 1785</name>
    <dbReference type="NCBI Taxonomy" id="545697"/>
    <lineage>
        <taxon>Bacteria</taxon>
        <taxon>Bacillati</taxon>
        <taxon>Bacillota</taxon>
        <taxon>Clostridia</taxon>
        <taxon>Eubacteriales</taxon>
        <taxon>Clostridiaceae</taxon>
        <taxon>Clostridium</taxon>
    </lineage>
</organism>
<sequence>MKEENIKVNYETIGVMEQRNLIEATRNLGKAMTKEEYFSIMLVYQRVIDRLVGEAEKQGIEI</sequence>
<reference evidence="1 2" key="1">
    <citation type="submission" date="2012-05" db="EMBL/GenBank/DDBJ databases">
        <authorList>
            <person name="Weinstock G."/>
            <person name="Sodergren E."/>
            <person name="Lobos E.A."/>
            <person name="Fulton L."/>
            <person name="Fulton R."/>
            <person name="Courtney L."/>
            <person name="Fronick C."/>
            <person name="O'Laughlin M."/>
            <person name="Godfrey J."/>
            <person name="Wilson R.M."/>
            <person name="Miner T."/>
            <person name="Farmer C."/>
            <person name="Delehaunty K."/>
            <person name="Cordes M."/>
            <person name="Minx P."/>
            <person name="Tomlinson C."/>
            <person name="Chen J."/>
            <person name="Wollam A."/>
            <person name="Pepin K.H."/>
            <person name="Bhonagiri V."/>
            <person name="Zhang X."/>
            <person name="Suruliraj S."/>
            <person name="Warren W."/>
            <person name="Mitreva M."/>
            <person name="Mardis E.R."/>
            <person name="Wilson R.K."/>
        </authorList>
    </citation>
    <scope>NUCLEOTIDE SEQUENCE [LARGE SCALE GENOMIC DNA]</scope>
    <source>
        <strain evidence="1 2">DSM 1785</strain>
    </source>
</reference>